<dbReference type="FunFam" id="3.30.1370.10:FF:000048">
    <property type="entry name" value="RNA-binding protein PNO1 isoform X2"/>
    <property type="match status" value="1"/>
</dbReference>
<evidence type="ECO:0000256" key="3">
    <source>
        <dbReference type="ARBA" id="ARBA00022884"/>
    </source>
</evidence>
<organism evidence="8 9">
    <name type="scientific">Chrysochromulina tobinii</name>
    <dbReference type="NCBI Taxonomy" id="1460289"/>
    <lineage>
        <taxon>Eukaryota</taxon>
        <taxon>Haptista</taxon>
        <taxon>Haptophyta</taxon>
        <taxon>Prymnesiophyceae</taxon>
        <taxon>Prymnesiales</taxon>
        <taxon>Chrysochromulinaceae</taxon>
        <taxon>Chrysochromulina</taxon>
    </lineage>
</organism>
<dbReference type="PANTHER" id="PTHR12826:SF13">
    <property type="entry name" value="RNA-BINDING PROTEIN PNO1"/>
    <property type="match status" value="1"/>
</dbReference>
<dbReference type="GO" id="GO:0005730">
    <property type="term" value="C:nucleolus"/>
    <property type="evidence" value="ECO:0007669"/>
    <property type="project" value="UniProtKB-SubCell"/>
</dbReference>
<dbReference type="SMART" id="SM00322">
    <property type="entry name" value="KH"/>
    <property type="match status" value="1"/>
</dbReference>
<evidence type="ECO:0000256" key="1">
    <source>
        <dbReference type="ARBA" id="ARBA00004604"/>
    </source>
</evidence>
<dbReference type="Pfam" id="PF22891">
    <property type="entry name" value="KH_PNO1_2nd"/>
    <property type="match status" value="1"/>
</dbReference>
<dbReference type="FunFam" id="3.30.1370.10:FF:000009">
    <property type="entry name" value="RNA-binding protein PNO1"/>
    <property type="match status" value="1"/>
</dbReference>
<comment type="subcellular location">
    <subcellularLocation>
        <location evidence="1">Nucleus</location>
        <location evidence="1">Nucleolus</location>
    </subcellularLocation>
</comment>
<dbReference type="SUPFAM" id="SSF54791">
    <property type="entry name" value="Eukaryotic type KH-domain (KH-domain type I)"/>
    <property type="match status" value="1"/>
</dbReference>
<dbReference type="OrthoDB" id="1932641at2759"/>
<comment type="caution">
    <text evidence="8">The sequence shown here is derived from an EMBL/GenBank/DDBJ whole genome shotgun (WGS) entry which is preliminary data.</text>
</comment>
<evidence type="ECO:0000259" key="7">
    <source>
        <dbReference type="SMART" id="SM00322"/>
    </source>
</evidence>
<feature type="chain" id="PRO_5005602095" evidence="6">
    <location>
        <begin position="18"/>
        <end position="347"/>
    </location>
</feature>
<evidence type="ECO:0000256" key="5">
    <source>
        <dbReference type="SAM" id="MobiDB-lite"/>
    </source>
</evidence>
<dbReference type="InterPro" id="IPR055211">
    <property type="entry name" value="KH_PNO1_2nd"/>
</dbReference>
<evidence type="ECO:0000313" key="9">
    <source>
        <dbReference type="Proteomes" id="UP000037460"/>
    </source>
</evidence>
<dbReference type="InterPro" id="IPR036612">
    <property type="entry name" value="KH_dom_type_1_sf"/>
</dbReference>
<dbReference type="CDD" id="cd22392">
    <property type="entry name" value="KH-I_PNO1_rpt2"/>
    <property type="match status" value="1"/>
</dbReference>
<feature type="signal peptide" evidence="6">
    <location>
        <begin position="1"/>
        <end position="17"/>
    </location>
</feature>
<dbReference type="AlphaFoldDB" id="A0A0M0JQR6"/>
<dbReference type="EMBL" id="JWZX01002509">
    <property type="protein sequence ID" value="KOO28820.1"/>
    <property type="molecule type" value="Genomic_DNA"/>
</dbReference>
<dbReference type="GO" id="GO:0003723">
    <property type="term" value="F:RNA binding"/>
    <property type="evidence" value="ECO:0007669"/>
    <property type="project" value="UniProtKB-KW"/>
</dbReference>
<evidence type="ECO:0000256" key="2">
    <source>
        <dbReference type="ARBA" id="ARBA00007515"/>
    </source>
</evidence>
<feature type="compositionally biased region" description="Acidic residues" evidence="5">
    <location>
        <begin position="127"/>
        <end position="136"/>
    </location>
</feature>
<dbReference type="InterPro" id="IPR055212">
    <property type="entry name" value="KH-I_PNO1_first"/>
</dbReference>
<evidence type="ECO:0000256" key="4">
    <source>
        <dbReference type="ARBA" id="ARBA00023242"/>
    </source>
</evidence>
<comment type="similarity">
    <text evidence="2">Belongs to the PNO1 family.</text>
</comment>
<keyword evidence="6" id="KW-0732">Signal</keyword>
<name>A0A0M0JQR6_9EUKA</name>
<proteinExistence type="inferred from homology"/>
<keyword evidence="3" id="KW-0694">RNA-binding</keyword>
<feature type="domain" description="K Homology" evidence="7">
    <location>
        <begin position="257"/>
        <end position="325"/>
    </location>
</feature>
<dbReference type="CDD" id="cd22391">
    <property type="entry name" value="KH-I_PNO1_rpt1"/>
    <property type="match status" value="1"/>
</dbReference>
<dbReference type="Gene3D" id="3.30.1370.10">
    <property type="entry name" value="K Homology domain, type 1"/>
    <property type="match status" value="1"/>
</dbReference>
<dbReference type="PANTHER" id="PTHR12826">
    <property type="entry name" value="RIBONUCLEASE Y"/>
    <property type="match status" value="1"/>
</dbReference>
<dbReference type="Proteomes" id="UP000037460">
    <property type="component" value="Unassembled WGS sequence"/>
</dbReference>
<gene>
    <name evidence="8" type="ORF">Ctob_008708</name>
</gene>
<feature type="region of interest" description="Disordered" evidence="5">
    <location>
        <begin position="123"/>
        <end position="146"/>
    </location>
</feature>
<keyword evidence="9" id="KW-1185">Reference proteome</keyword>
<evidence type="ECO:0000313" key="8">
    <source>
        <dbReference type="EMBL" id="KOO28820.1"/>
    </source>
</evidence>
<keyword evidence="4" id="KW-0539">Nucleus</keyword>
<accession>A0A0M0JQR6</accession>
<protein>
    <submittedName>
        <fullName evidence="8">RNA-binding protein pno1</fullName>
    </submittedName>
</protein>
<sequence length="347" mass="37957">MAAAMWLSATVAQPAPASPCSPQPSNNCKYTCGGINYDLSAIQKAMNKPGYFLDQDTDDHWYFFTPCGPLPASVTCTSGSVTDNPIAMQYYGSDPNPQPPITDSCGYLGSFDTQQEAAAVAERAEDVMDDDDDEEGGGGKRRRNEAGEAVPLLEFPAVSAEEASGGKSSFRKIPVPNHRYTPLRQEWMRIYSPIVEHLKLDVRMNPRSRCVELKTSKFTTDVDHLQKAADFVRAFLLGFEVGDAVALLRVEDLFVDTFMVTDVKILKGDHLSRAIGRIAGKDGKCKYAIENATKTRIVLAESKVHILGSFANIKMARDAICALIIGSPISKVYTNLRNASARIGHRI</sequence>
<reference evidence="9" key="1">
    <citation type="journal article" date="2015" name="PLoS Genet.">
        <title>Genome Sequence and Transcriptome Analyses of Chrysochromulina tobin: Metabolic Tools for Enhanced Algal Fitness in the Prominent Order Prymnesiales (Haptophyceae).</title>
        <authorList>
            <person name="Hovde B.T."/>
            <person name="Deodato C.R."/>
            <person name="Hunsperger H.M."/>
            <person name="Ryken S.A."/>
            <person name="Yost W."/>
            <person name="Jha R.K."/>
            <person name="Patterson J."/>
            <person name="Monnat R.J. Jr."/>
            <person name="Barlow S.B."/>
            <person name="Starkenburg S.R."/>
            <person name="Cattolico R.A."/>
        </authorList>
    </citation>
    <scope>NUCLEOTIDE SEQUENCE</scope>
    <source>
        <strain evidence="9">CCMP291</strain>
    </source>
</reference>
<dbReference type="InterPro" id="IPR004087">
    <property type="entry name" value="KH_dom"/>
</dbReference>
<evidence type="ECO:0000256" key="6">
    <source>
        <dbReference type="SAM" id="SignalP"/>
    </source>
</evidence>